<dbReference type="RefSeq" id="WP_234275774.1">
    <property type="nucleotide sequence ID" value="NZ_JABFTT010000023.1"/>
</dbReference>
<keyword evidence="4" id="KW-0479">Metal-binding</keyword>
<proteinExistence type="inferred from homology"/>
<evidence type="ECO:0000259" key="10">
    <source>
        <dbReference type="Pfam" id="PF12323"/>
    </source>
</evidence>
<name>A0ABS9AL17_9GAMM</name>
<dbReference type="PANTHER" id="PTHR30405">
    <property type="entry name" value="TRANSPOSASE"/>
    <property type="match status" value="1"/>
</dbReference>
<feature type="domain" description="Cas12f1-like TNB" evidence="9">
    <location>
        <begin position="288"/>
        <end position="355"/>
    </location>
</feature>
<keyword evidence="5" id="KW-0862">Zinc</keyword>
<keyword evidence="12" id="KW-1185">Reference proteome</keyword>
<evidence type="ECO:0000256" key="4">
    <source>
        <dbReference type="ARBA" id="ARBA00022723"/>
    </source>
</evidence>
<comment type="caution">
    <text evidence="11">The sequence shown here is derived from an EMBL/GenBank/DDBJ whole genome shotgun (WGS) entry which is preliminary data.</text>
</comment>
<organism evidence="11 12">
    <name type="scientific">Billgrantia zhangzhouensis</name>
    <dbReference type="NCBI Taxonomy" id="2733481"/>
    <lineage>
        <taxon>Bacteria</taxon>
        <taxon>Pseudomonadati</taxon>
        <taxon>Pseudomonadota</taxon>
        <taxon>Gammaproteobacteria</taxon>
        <taxon>Oceanospirillales</taxon>
        <taxon>Halomonadaceae</taxon>
        <taxon>Billgrantia</taxon>
    </lineage>
</organism>
<dbReference type="NCBIfam" id="TIGR01766">
    <property type="entry name" value="IS200/IS605 family accessory protein TnpB-like domain"/>
    <property type="match status" value="1"/>
</dbReference>
<accession>A0ABS9AL17</accession>
<reference evidence="11 12" key="1">
    <citation type="journal article" date="2021" name="Front. Microbiol.">
        <title>Aerobic Denitrification and Heterotrophic Sulfur Oxidation in the Genus Halomonas Revealed by Six Novel Species Characterizations and Genome-Based Analysis.</title>
        <authorList>
            <person name="Wang L."/>
            <person name="Shao Z."/>
        </authorList>
    </citation>
    <scope>NUCLEOTIDE SEQUENCE [LARGE SCALE GENOMIC DNA]</scope>
    <source>
        <strain evidence="11 12">MCCC 1A11036</strain>
    </source>
</reference>
<gene>
    <name evidence="11" type="primary">tnpB</name>
    <name evidence="11" type="ORF">HOP51_20710</name>
</gene>
<dbReference type="Pfam" id="PF07282">
    <property type="entry name" value="Cas12f1-like_TNB"/>
    <property type="match status" value="1"/>
</dbReference>
<dbReference type="InterPro" id="IPR010095">
    <property type="entry name" value="Cas12f1-like_TNB"/>
</dbReference>
<dbReference type="Proteomes" id="UP001320122">
    <property type="component" value="Unassembled WGS sequence"/>
</dbReference>
<dbReference type="InterPro" id="IPR001959">
    <property type="entry name" value="Transposase"/>
</dbReference>
<evidence type="ECO:0000313" key="12">
    <source>
        <dbReference type="Proteomes" id="UP001320122"/>
    </source>
</evidence>
<evidence type="ECO:0000313" key="11">
    <source>
        <dbReference type="EMBL" id="MCE8022511.1"/>
    </source>
</evidence>
<dbReference type="PANTHER" id="PTHR30405:SF25">
    <property type="entry name" value="RNA-GUIDED DNA ENDONUCLEASE INSQ-RELATED"/>
    <property type="match status" value="1"/>
</dbReference>
<keyword evidence="6" id="KW-0238">DNA-binding</keyword>
<evidence type="ECO:0000256" key="7">
    <source>
        <dbReference type="ARBA" id="ARBA00023172"/>
    </source>
</evidence>
<evidence type="ECO:0000256" key="2">
    <source>
        <dbReference type="ARBA" id="ARBA00011044"/>
    </source>
</evidence>
<dbReference type="Pfam" id="PF12323">
    <property type="entry name" value="HTH_OrfB_IS605"/>
    <property type="match status" value="1"/>
</dbReference>
<comment type="similarity">
    <text evidence="1">In the C-terminal section; belongs to the transposase 35 family.</text>
</comment>
<feature type="domain" description="Probable transposase IS891/IS1136/IS1341" evidence="8">
    <location>
        <begin position="170"/>
        <end position="276"/>
    </location>
</feature>
<evidence type="ECO:0000256" key="6">
    <source>
        <dbReference type="ARBA" id="ARBA00023125"/>
    </source>
</evidence>
<dbReference type="NCBIfam" id="NF040570">
    <property type="entry name" value="guided_TnpB"/>
    <property type="match status" value="1"/>
</dbReference>
<feature type="domain" description="Transposase putative helix-turn-helix" evidence="10">
    <location>
        <begin position="1"/>
        <end position="46"/>
    </location>
</feature>
<protein>
    <submittedName>
        <fullName evidence="11">IS200/IS605 family element transposase accessory protein TnpB</fullName>
    </submittedName>
</protein>
<evidence type="ECO:0000256" key="1">
    <source>
        <dbReference type="ARBA" id="ARBA00008761"/>
    </source>
</evidence>
<dbReference type="EMBL" id="JABFTT010000023">
    <property type="protein sequence ID" value="MCE8022511.1"/>
    <property type="molecule type" value="Genomic_DNA"/>
</dbReference>
<sequence>MTKRAYKYRFYPTPEQEQLLARTFGCVRFVYNAVLRYRTDAFYERREKIGYVAANAVLSRMKKADDTAFLNEVSSVPLQQCLRHQQTAFKNFFEGRAKYPAFKSKRHRQSAEFTRSAFKYRDGQLFLAKCKEPLAIRWSRELPDEPSTITVSKDSAGRYFVSCLCEFEAEELPVTPKMVGIDLGLKDLFVTSDGHRIGNPRHTAKYAARLAKAQRRLSKKTLGSKNRAKARQKVARLHAKVSDCRMDRLHKLSRQIVNENQVICVESLKAKNMLRNRSLAKSISDAGWGEFVRQLEYKADWAGRQLSAIDQWYPSSKRCSKCGHVMPEMPLHVRAWTCPECAAEHDRDINAAVNIKAAGLAVLALGENVSGIEQVSVSGSR</sequence>
<evidence type="ECO:0000256" key="5">
    <source>
        <dbReference type="ARBA" id="ARBA00022833"/>
    </source>
</evidence>
<comment type="similarity">
    <text evidence="2">In the N-terminal section; belongs to the transposase 2 family.</text>
</comment>
<evidence type="ECO:0000256" key="3">
    <source>
        <dbReference type="ARBA" id="ARBA00022578"/>
    </source>
</evidence>
<keyword evidence="7" id="KW-0233">DNA recombination</keyword>
<dbReference type="InterPro" id="IPR021027">
    <property type="entry name" value="Transposase_put_HTH"/>
</dbReference>
<dbReference type="InterPro" id="IPR051399">
    <property type="entry name" value="RNA-guided_DNA_endo/Transpos"/>
</dbReference>
<evidence type="ECO:0000259" key="9">
    <source>
        <dbReference type="Pfam" id="PF07282"/>
    </source>
</evidence>
<keyword evidence="3" id="KW-0815">Transposition</keyword>
<evidence type="ECO:0000259" key="8">
    <source>
        <dbReference type="Pfam" id="PF01385"/>
    </source>
</evidence>
<dbReference type="Pfam" id="PF01385">
    <property type="entry name" value="OrfB_IS605"/>
    <property type="match status" value="1"/>
</dbReference>